<keyword evidence="4 9" id="KW-1133">Transmembrane helix</keyword>
<feature type="repeat" description="ANK" evidence="7">
    <location>
        <begin position="255"/>
        <end position="287"/>
    </location>
</feature>
<keyword evidence="3" id="KW-0677">Repeat</keyword>
<dbReference type="PANTHER" id="PTHR24173">
    <property type="entry name" value="ANKYRIN REPEAT CONTAINING"/>
    <property type="match status" value="1"/>
</dbReference>
<sequence length="1163" mass="129529">MASQASVASSQPDPRHLRLIAASAQANEGRIREILAEDSAWTAHTDRDALRQSLVKVATRGNLRLVRLLLEHGADPNIRRDGDTPALFKAAEGGHVAITTELLAHNADPDWRNRNGQTALFVACVRGRDAVVKTLLDAGASADVRDKEGRTALLFLASEKSEKLKTDTLRMLLEKDADIEARDAIGRTPLLWAATNGNVPLVAALLSGELGKKADLSAANNRGRNALHLAAESNHVEMVKLLLDHGADPLASSDGGWTALHNAAQNGHTEAVRLLLAANANVNAELSNGMTPLHWAAFNGHGGIVELILAKPETNIAIKDSFDRTPMLCAAERYHSDLVQILSPARAADRLSDSARRACQEFEATVVDFGNFRDGKKELVFKPSVYELLYGWDEKTNKPKIPTLTKNIKYEPAFRWIHLPANNIAWIETLLAKNFVESGHRDIEPFKALEKSFDQEHRGNMPHAHFLRTYCNRIAAPQAPEKEKEKQKVEKPLVSVAEEVSSVSTKSIQTTSSQATLVSTPKKAGDAGESGTPKGETKKKSKSEQIAERHPKRSKRTNGPPGNPPGTRQAKSAAVLSSQLSYEASKLGHSNDKMVLFMPFLHYETNERRQRMSEAIQHARAGRGLPDRPTRDDLLVHAYLKVPNQPPLHPRRTLDQFYYHGFDTTARDTDQVVYRYCKRHHVEPKVFMVDQLWLWVLGKDLIVTCFPQRWDQPKQDPLNVVDGIIEETNAKTRPPVQSVYDLAMLITNRCSGMFDRHRLDVQDYQFLDMFESSIGHVTNRETQLFSRFNVASSLSGKWLRQNRQRQEGTHIIAKLRKSQITDPIFSDVLLDIGVETALLAEIKDIRDELNIITVVLANQTNVLDEFEGHTIEELRASDGVSRRATDGIVHEIRKRSREQRRLLDQHRKDVDRMDRQAEGIYMSLTHLLDLKQKHSNALEARFARDQAVIAAKQGQTIMVFTIVTIIFLPMSFVAAFFAINVEEWQGTLTIPYVSKYLFGIGLGISIPLIAMAFTVTDIFDALSGTSHALRSWIARRRMQKTQKRLAGGGADDDDDNDDSSVDEVPDKATLDATAYMTSKGRRSCADEGGRIRGLDLLPATEDLESPRSVVSRLSVRLSAGARKYSVGSGNGFPFPRPSFDRTRIRISEDLERGKEAAAALRAF</sequence>
<dbReference type="PROSITE" id="PS50088">
    <property type="entry name" value="ANK_REPEAT"/>
    <property type="match status" value="6"/>
</dbReference>
<keyword evidence="10" id="KW-0808">Transferase</keyword>
<organism evidence="10 11">
    <name type="scientific">Coniochaeta hoffmannii</name>
    <dbReference type="NCBI Taxonomy" id="91930"/>
    <lineage>
        <taxon>Eukaryota</taxon>
        <taxon>Fungi</taxon>
        <taxon>Dikarya</taxon>
        <taxon>Ascomycota</taxon>
        <taxon>Pezizomycotina</taxon>
        <taxon>Sordariomycetes</taxon>
        <taxon>Sordariomycetidae</taxon>
        <taxon>Coniochaetales</taxon>
        <taxon>Coniochaetaceae</taxon>
        <taxon>Coniochaeta</taxon>
    </lineage>
</organism>
<dbReference type="Proteomes" id="UP001174691">
    <property type="component" value="Unassembled WGS sequence"/>
</dbReference>
<feature type="compositionally biased region" description="Polar residues" evidence="8">
    <location>
        <begin position="505"/>
        <end position="519"/>
    </location>
</feature>
<evidence type="ECO:0000256" key="4">
    <source>
        <dbReference type="ARBA" id="ARBA00022989"/>
    </source>
</evidence>
<feature type="compositionally biased region" description="Basic and acidic residues" evidence="8">
    <location>
        <begin position="535"/>
        <end position="549"/>
    </location>
</feature>
<feature type="compositionally biased region" description="Acidic residues" evidence="8">
    <location>
        <begin position="1050"/>
        <end position="1063"/>
    </location>
</feature>
<dbReference type="GO" id="GO:0016301">
    <property type="term" value="F:kinase activity"/>
    <property type="evidence" value="ECO:0007669"/>
    <property type="project" value="UniProtKB-KW"/>
</dbReference>
<dbReference type="GO" id="GO:0046873">
    <property type="term" value="F:metal ion transmembrane transporter activity"/>
    <property type="evidence" value="ECO:0007669"/>
    <property type="project" value="InterPro"/>
</dbReference>
<dbReference type="Pfam" id="PF01544">
    <property type="entry name" value="CorA"/>
    <property type="match status" value="1"/>
</dbReference>
<comment type="caution">
    <text evidence="10">The sequence shown here is derived from an EMBL/GenBank/DDBJ whole genome shotgun (WGS) entry which is preliminary data.</text>
</comment>
<dbReference type="Gene3D" id="1.20.58.340">
    <property type="entry name" value="Magnesium transport protein CorA, transmembrane region"/>
    <property type="match status" value="1"/>
</dbReference>
<dbReference type="InterPro" id="IPR002110">
    <property type="entry name" value="Ankyrin_rpt"/>
</dbReference>
<feature type="transmembrane region" description="Helical" evidence="9">
    <location>
        <begin position="957"/>
        <end position="981"/>
    </location>
</feature>
<evidence type="ECO:0000256" key="2">
    <source>
        <dbReference type="ARBA" id="ARBA00022692"/>
    </source>
</evidence>
<protein>
    <submittedName>
        <fullName evidence="10">Ankyrin repeat and protein kinase domain-containing protein 1</fullName>
    </submittedName>
</protein>
<dbReference type="GO" id="GO:0016020">
    <property type="term" value="C:membrane"/>
    <property type="evidence" value="ECO:0007669"/>
    <property type="project" value="UniProtKB-SubCell"/>
</dbReference>
<dbReference type="InterPro" id="IPR045863">
    <property type="entry name" value="CorA_TM1_TM2"/>
</dbReference>
<proteinExistence type="predicted"/>
<gene>
    <name evidence="10" type="ORF">NKR19_g1412</name>
</gene>
<keyword evidence="11" id="KW-1185">Reference proteome</keyword>
<feature type="region of interest" description="Disordered" evidence="8">
    <location>
        <begin position="498"/>
        <end position="577"/>
    </location>
</feature>
<feature type="repeat" description="ANK" evidence="7">
    <location>
        <begin position="49"/>
        <end position="81"/>
    </location>
</feature>
<reference evidence="10" key="1">
    <citation type="submission" date="2022-07" db="EMBL/GenBank/DDBJ databases">
        <title>Fungi with potential for degradation of polypropylene.</title>
        <authorList>
            <person name="Gostincar C."/>
        </authorList>
    </citation>
    <scope>NUCLEOTIDE SEQUENCE</scope>
    <source>
        <strain evidence="10">EXF-13287</strain>
    </source>
</reference>
<keyword evidence="5 7" id="KW-0040">ANK repeat</keyword>
<evidence type="ECO:0000256" key="8">
    <source>
        <dbReference type="SAM" id="MobiDB-lite"/>
    </source>
</evidence>
<evidence type="ECO:0000256" key="9">
    <source>
        <dbReference type="SAM" id="Phobius"/>
    </source>
</evidence>
<dbReference type="SMART" id="SM00248">
    <property type="entry name" value="ANK"/>
    <property type="match status" value="9"/>
</dbReference>
<dbReference type="Pfam" id="PF12796">
    <property type="entry name" value="Ank_2"/>
    <property type="match status" value="3"/>
</dbReference>
<dbReference type="PRINTS" id="PR01415">
    <property type="entry name" value="ANKYRIN"/>
</dbReference>
<dbReference type="Gene3D" id="1.25.40.20">
    <property type="entry name" value="Ankyrin repeat-containing domain"/>
    <property type="match status" value="3"/>
</dbReference>
<evidence type="ECO:0000313" key="11">
    <source>
        <dbReference type="Proteomes" id="UP001174691"/>
    </source>
</evidence>
<feature type="repeat" description="ANK" evidence="7">
    <location>
        <begin position="222"/>
        <end position="254"/>
    </location>
</feature>
<dbReference type="SUPFAM" id="SSF144083">
    <property type="entry name" value="Magnesium transport protein CorA, transmembrane region"/>
    <property type="match status" value="1"/>
</dbReference>
<accession>A0AA38SCI0</accession>
<evidence type="ECO:0000256" key="6">
    <source>
        <dbReference type="ARBA" id="ARBA00023136"/>
    </source>
</evidence>
<keyword evidence="6 9" id="KW-0472">Membrane</keyword>
<evidence type="ECO:0000313" key="10">
    <source>
        <dbReference type="EMBL" id="KAJ9162265.1"/>
    </source>
</evidence>
<keyword evidence="2 9" id="KW-0812">Transmembrane</keyword>
<keyword evidence="10" id="KW-0418">Kinase</keyword>
<dbReference type="InterPro" id="IPR036770">
    <property type="entry name" value="Ankyrin_rpt-contain_sf"/>
</dbReference>
<feature type="region of interest" description="Disordered" evidence="8">
    <location>
        <begin position="1043"/>
        <end position="1064"/>
    </location>
</feature>
<dbReference type="PANTHER" id="PTHR24173:SF74">
    <property type="entry name" value="ANKYRIN REPEAT DOMAIN-CONTAINING PROTEIN 16"/>
    <property type="match status" value="1"/>
</dbReference>
<feature type="repeat" description="ANK" evidence="7">
    <location>
        <begin position="115"/>
        <end position="147"/>
    </location>
</feature>
<dbReference type="InterPro" id="IPR002523">
    <property type="entry name" value="MgTranspt_CorA/ZnTranspt_ZntB"/>
</dbReference>
<dbReference type="PROSITE" id="PS50297">
    <property type="entry name" value="ANK_REP_REGION"/>
    <property type="match status" value="4"/>
</dbReference>
<feature type="repeat" description="ANK" evidence="7">
    <location>
        <begin position="288"/>
        <end position="309"/>
    </location>
</feature>
<comment type="subcellular location">
    <subcellularLocation>
        <location evidence="1">Membrane</location>
        <topology evidence="1">Multi-pass membrane protein</topology>
    </subcellularLocation>
</comment>
<evidence type="ECO:0000256" key="1">
    <source>
        <dbReference type="ARBA" id="ARBA00004141"/>
    </source>
</evidence>
<evidence type="ECO:0000256" key="5">
    <source>
        <dbReference type="ARBA" id="ARBA00023043"/>
    </source>
</evidence>
<feature type="transmembrane region" description="Helical" evidence="9">
    <location>
        <begin position="993"/>
        <end position="1013"/>
    </location>
</feature>
<name>A0AA38SCI0_9PEZI</name>
<dbReference type="EMBL" id="JANBVN010000013">
    <property type="protein sequence ID" value="KAJ9162265.1"/>
    <property type="molecule type" value="Genomic_DNA"/>
</dbReference>
<evidence type="ECO:0000256" key="3">
    <source>
        <dbReference type="ARBA" id="ARBA00022737"/>
    </source>
</evidence>
<feature type="repeat" description="ANK" evidence="7">
    <location>
        <begin position="148"/>
        <end position="184"/>
    </location>
</feature>
<dbReference type="SUPFAM" id="SSF48403">
    <property type="entry name" value="Ankyrin repeat"/>
    <property type="match status" value="1"/>
</dbReference>
<evidence type="ECO:0000256" key="7">
    <source>
        <dbReference type="PROSITE-ProRule" id="PRU00023"/>
    </source>
</evidence>
<dbReference type="AlphaFoldDB" id="A0AA38SCI0"/>